<evidence type="ECO:0000313" key="1">
    <source>
        <dbReference type="EMBL" id="ETV99505.1"/>
    </source>
</evidence>
<protein>
    <submittedName>
        <fullName evidence="1">Uncharacterized protein</fullName>
    </submittedName>
</protein>
<gene>
    <name evidence="1" type="ORF">H310_08179</name>
</gene>
<dbReference type="PANTHER" id="PTHR15922:SF2">
    <property type="entry name" value="NBAS SUBUNIT OF NRZ TETHERING COMPLEX"/>
    <property type="match status" value="1"/>
</dbReference>
<dbReference type="EMBL" id="KI913967">
    <property type="protein sequence ID" value="ETV99505.1"/>
    <property type="molecule type" value="Genomic_DNA"/>
</dbReference>
<dbReference type="VEuPathDB" id="FungiDB:H310_08179"/>
<dbReference type="InterPro" id="IPR036322">
    <property type="entry name" value="WD40_repeat_dom_sf"/>
</dbReference>
<dbReference type="OrthoDB" id="27490at2759"/>
<accession>A0A024TZC0</accession>
<reference evidence="1" key="1">
    <citation type="submission" date="2013-12" db="EMBL/GenBank/DDBJ databases">
        <title>The Genome Sequence of Aphanomyces invadans NJM9701.</title>
        <authorList>
            <consortium name="The Broad Institute Genomics Platform"/>
            <person name="Russ C."/>
            <person name="Tyler B."/>
            <person name="van West P."/>
            <person name="Dieguez-Uribeondo J."/>
            <person name="Young S.K."/>
            <person name="Zeng Q."/>
            <person name="Gargeya S."/>
            <person name="Fitzgerald M."/>
            <person name="Abouelleil A."/>
            <person name="Alvarado L."/>
            <person name="Chapman S.B."/>
            <person name="Gainer-Dewar J."/>
            <person name="Goldberg J."/>
            <person name="Griggs A."/>
            <person name="Gujja S."/>
            <person name="Hansen M."/>
            <person name="Howarth C."/>
            <person name="Imamovic A."/>
            <person name="Ireland A."/>
            <person name="Larimer J."/>
            <person name="McCowan C."/>
            <person name="Murphy C."/>
            <person name="Pearson M."/>
            <person name="Poon T.W."/>
            <person name="Priest M."/>
            <person name="Roberts A."/>
            <person name="Saif S."/>
            <person name="Shea T."/>
            <person name="Sykes S."/>
            <person name="Wortman J."/>
            <person name="Nusbaum C."/>
            <person name="Birren B."/>
        </authorList>
    </citation>
    <scope>NUCLEOTIDE SEQUENCE [LARGE SCALE GENOMIC DNA]</scope>
    <source>
        <strain evidence="1">NJM9701</strain>
    </source>
</reference>
<dbReference type="eggNOG" id="KOG1797">
    <property type="taxonomic scope" value="Eukaryota"/>
</dbReference>
<name>A0A024TZC0_9STRA</name>
<sequence>MLDPRELFECTLPAHDASDVIRVLASVEEYDGESSSFMVSIAKSCVLVQGDGEVISLPCDPSSASLSLDGMVVVGWTSGKTLHAYYGGEAILSRTVDLPSSAWKSFLVKSRVASASLFEFVLLVVCVDGSVCRVRVQSAHDTIQHLAQVSQSHPTLTACDFHADGRLLVLAGGIRSNAKDMEHGSSLSIWNIHDESSELLHYSTVLAHDNTITDNGAKTDSTSSWWSLLSSAEQLYPGCIQDVVLSPDTRLVALRDSSGHVSIRTVDTCATIVPWTLVGEAPVRSICWFDPHQLVTVVASHAAPVVCTIHDDSLAATRAPVVDSSAPATTSHALVARSCTRFYHLVCRDEPKALWTVVEYENVPVHVVFLRHVASGRFSDALALAAQHSLDADIVHKAAWQQFVQRSPTLPPTQLEHDLDVVLTAHATNLCDKSWTLDTIKQCVLDTPAACHSVWSFGLSLDAADVGLQQLLDRLETFLQLVAADNSNELHDAAFDLTRAMADLADCFDVASFQHYLDVSWLDIAIELATAGRIAALTVLMARHGYHVLPHRLAILSALPASIPPRAFQHLLPAIPSTGSNAADVPIPSYSLGSDGVSIVPAPLRVAPDVTLAVVASYNDALSSVGGIESRRKAVGDWFAARCFEMDSLFGLLEDACALLALAWRCIGGNSNNKRALSIESMHEGLAKLQREFDELHLFVYEFELTPTWTIQEWQHQEATGASPQAKIEMVRQNDATSDKLRTLLHRGYITEGDLCAYIISMDKTLLTNLMWASTIVAASSPIASNAPSSRYFRDMPTLVTVVLACCFGFVLDGPDGDAKHDESQDFIECAWSMFQTLPKQLPNPSLQDQADTLEHLMTGMEILASYGVYRSPKTLRAGASSGSLAADLVVHCCQVAATSTGPLNVEKVLDDMLQLQEHAFPMALSTDATHALVMKTLLSAATDASPQLRQLCPDPLLLVDAAKAHFKNAASSTSPEVSLALTYFAWAASDSTNDGIDDYSDYTAILDATQWLEQCQGHPIPPASILLLSPTDRLAFVQELLLQRPHECLQHVAQLSKVAKWLDLTEHELQLWIWAAYAHLQTGHVAEAIQLTISMLGKLNHRHDKDAYVAQATSLALDLAALSGGHYEARRDLCRAALVVVSDASSFLALLESAKQLDAVVQAMTVLQLTDADVALEKSDDKIPIADWLYDQLTVHQEVVHMQPRLLQQSLKATMQLLLAFSTSLDHSSHIVDALCKDGADQRDQNLIAARPFPRVVGQLAASLLQTGDVDMAVSHLETLPVSQAYEIWVAACAGLEANPTAQTELAQVAHDFFTFGNHVDLAGHFASLQVASKQAADLDALEALHPSVDRSRFEVDVVYRYAALVTVLHEDDSHRSMVFALCDQYRMHRWELCVEFLESLVVDADRVATRDVELKKAQLPVDENGQTLLELTLSQPDALSQRLLHSTWNRVNPYDSIAWEYLWRLCLACQKRRPHLDECIPVDRLKLFIACAKKLRESGVSIDLAHFCGPVTSPPDVALAVQAAIPVVSGSSIKMLAMLLSKLHGVPASALIMIYIDMLWTHETCPEKAYDAARPFLAGLTTDHVVMLVQHFVGLPVVASLPLEPLYGYTFQSRRSFPLRLTPPKRQEIVCDLYNMVLGRPGPGRSEGVPVLETHVLWSTLLAFVDAANVPLSPTLVMSAMAPAKDASTPPFDQVIADTCSRGLSLRQVRTLLQLTSALDHDRDHLPLFQRHVADFLSAHVPTLHDVDHASTPKGNKVYEYLVMKWTSTAEPCAVSLPSPMKLRDLEPLETLFCSTVLSWLDGVELSSTTVLLLKWLHDIVPTTVCDAWNLPSASIVAMLYDLHGAINWKQHQSQVTTDFPAVFALALEAVADSPDLNEGLARLLIQWESTHVSSRAPASTSWPMQLRRALIETIELDEDVVPSAAPETTLAGGRDLWDSLWKRRHWCEPALDALLRNTPSAYASLTEAAAFRFLTTFGFTAVALLSPFERVHKAALRQLDWANLTGSHVELVLVRFSLQELQMWPQVPWERFVLHCHRVDRLAAQRSASDALVHHALTSALHLVVGFVVEEDFAMASRILCQAGHIHPMLWNTNLYEPLLRQFLAGWKRFKTLDGPRQALVDKLAYLIE</sequence>
<organism evidence="1">
    <name type="scientific">Aphanomyces invadans</name>
    <dbReference type="NCBI Taxonomy" id="157072"/>
    <lineage>
        <taxon>Eukaryota</taxon>
        <taxon>Sar</taxon>
        <taxon>Stramenopiles</taxon>
        <taxon>Oomycota</taxon>
        <taxon>Saprolegniomycetes</taxon>
        <taxon>Saprolegniales</taxon>
        <taxon>Verrucalvaceae</taxon>
        <taxon>Aphanomyces</taxon>
    </lineage>
</organism>
<dbReference type="GO" id="GO:0006890">
    <property type="term" value="P:retrograde vesicle-mediated transport, Golgi to endoplasmic reticulum"/>
    <property type="evidence" value="ECO:0007669"/>
    <property type="project" value="TreeGrafter"/>
</dbReference>
<dbReference type="GO" id="GO:0000149">
    <property type="term" value="F:SNARE binding"/>
    <property type="evidence" value="ECO:0007669"/>
    <property type="project" value="TreeGrafter"/>
</dbReference>
<proteinExistence type="predicted"/>
<dbReference type="RefSeq" id="XP_008872061.1">
    <property type="nucleotide sequence ID" value="XM_008873839.1"/>
</dbReference>
<dbReference type="STRING" id="157072.A0A024TZC0"/>
<dbReference type="GeneID" id="20085229"/>
<dbReference type="SUPFAM" id="SSF50978">
    <property type="entry name" value="WD40 repeat-like"/>
    <property type="match status" value="1"/>
</dbReference>
<dbReference type="PANTHER" id="PTHR15922">
    <property type="entry name" value="NEUROBLASTOMA-AMPLIFIED SEQUENCE"/>
    <property type="match status" value="1"/>
</dbReference>
<dbReference type="GO" id="GO:0070939">
    <property type="term" value="C:Dsl1/NZR complex"/>
    <property type="evidence" value="ECO:0007669"/>
    <property type="project" value="TreeGrafter"/>
</dbReference>